<organism evidence="1 2">
    <name type="scientific">Xanthocytophaga flava</name>
    <dbReference type="NCBI Taxonomy" id="3048013"/>
    <lineage>
        <taxon>Bacteria</taxon>
        <taxon>Pseudomonadati</taxon>
        <taxon>Bacteroidota</taxon>
        <taxon>Cytophagia</taxon>
        <taxon>Cytophagales</taxon>
        <taxon>Rhodocytophagaceae</taxon>
        <taxon>Xanthocytophaga</taxon>
    </lineage>
</organism>
<name>A0AAE3QL97_9BACT</name>
<dbReference type="RefSeq" id="WP_313975856.1">
    <property type="nucleotide sequence ID" value="NZ_JASJOS010000002.1"/>
</dbReference>
<evidence type="ECO:0000313" key="2">
    <source>
        <dbReference type="Proteomes" id="UP001241110"/>
    </source>
</evidence>
<accession>A0AAE3QL97</accession>
<comment type="caution">
    <text evidence="1">The sequence shown here is derived from an EMBL/GenBank/DDBJ whole genome shotgun (WGS) entry which is preliminary data.</text>
</comment>
<dbReference type="EMBL" id="JASJOS010000002">
    <property type="protein sequence ID" value="MDJ1479555.1"/>
    <property type="molecule type" value="Genomic_DNA"/>
</dbReference>
<proteinExistence type="predicted"/>
<evidence type="ECO:0008006" key="3">
    <source>
        <dbReference type="Google" id="ProtNLM"/>
    </source>
</evidence>
<sequence>MISGKRYHTGFISVYDFINHIYIQCPKCSNRAEVISDANDRVHTRMTCVHCGMNQQWLTNEEPKAILVGKPVDCYFRYPVWLQCVAGKEILFAYNYEHLIFLEQFITARLRERSKDQYGWRNSSLQSRLPAWMLSAKNRIQVLKAIEKLKKKYYLAKSG</sequence>
<gene>
    <name evidence="1" type="ORF">QNI16_03605</name>
</gene>
<dbReference type="AlphaFoldDB" id="A0AAE3QL97"/>
<reference evidence="1" key="1">
    <citation type="submission" date="2023-05" db="EMBL/GenBank/DDBJ databases">
        <authorList>
            <person name="Zhang X."/>
        </authorList>
    </citation>
    <scope>NUCLEOTIDE SEQUENCE</scope>
    <source>
        <strain evidence="1">YF14B1</strain>
    </source>
</reference>
<protein>
    <recommendedName>
        <fullName evidence="3">TFIIB-type zinc ribbon-containing protein</fullName>
    </recommendedName>
</protein>
<dbReference type="Proteomes" id="UP001241110">
    <property type="component" value="Unassembled WGS sequence"/>
</dbReference>
<evidence type="ECO:0000313" key="1">
    <source>
        <dbReference type="EMBL" id="MDJ1479555.1"/>
    </source>
</evidence>